<dbReference type="InterPro" id="IPR017853">
    <property type="entry name" value="GH"/>
</dbReference>
<evidence type="ECO:0000259" key="1">
    <source>
        <dbReference type="Pfam" id="PF08924"/>
    </source>
</evidence>
<evidence type="ECO:0000313" key="2">
    <source>
        <dbReference type="EMBL" id="OXM84620.1"/>
    </source>
</evidence>
<dbReference type="Gene3D" id="3.20.20.80">
    <property type="entry name" value="Glycosidases"/>
    <property type="match status" value="1"/>
</dbReference>
<accession>A0A229UMI7</accession>
<dbReference type="Pfam" id="PF08924">
    <property type="entry name" value="Rv2525c_GlyHyd-like"/>
    <property type="match status" value="1"/>
</dbReference>
<reference evidence="2 3" key="1">
    <citation type="submission" date="2017-07" db="EMBL/GenBank/DDBJ databases">
        <title>Genome sequencing and assembly of Paenibacillus rigui.</title>
        <authorList>
            <person name="Mayilraj S."/>
        </authorList>
    </citation>
    <scope>NUCLEOTIDE SEQUENCE [LARGE SCALE GENOMIC DNA]</scope>
    <source>
        <strain evidence="2 3">JCM 16352</strain>
    </source>
</reference>
<dbReference type="SUPFAM" id="SSF51445">
    <property type="entry name" value="(Trans)glycosidases"/>
    <property type="match status" value="1"/>
</dbReference>
<sequence>MLKIRMEVNPMAKGFDCATPLTAEKAREFIASGFTFVCRYLAPAGSWKRLTAAEAQRVTDAGLWLVSVFERGADNALAGAAQGAEDGRLALQYAREVGQPEGTVIYAAVDTDVNSSHYDAIEAYLQAFDEQITGYELGVYGEYEICKVMRDRGIVSKVWQTYAWSRGAKVEDSNIYQYENDVTENGIGIDRDESNGDAGGWRVGMAIKNSVPELSAAIANNIIESYLSVAWDNCEKERLLALDAGREDDAAAWMQLRDWQHTLADELRKASGQQMV</sequence>
<protein>
    <recommendedName>
        <fullName evidence="1">Rv2525c-like glycoside hydrolase-like domain-containing protein</fullName>
    </recommendedName>
</protein>
<dbReference type="EMBL" id="NMQW01000027">
    <property type="protein sequence ID" value="OXM84620.1"/>
    <property type="molecule type" value="Genomic_DNA"/>
</dbReference>
<keyword evidence="3" id="KW-1185">Reference proteome</keyword>
<dbReference type="InterPro" id="IPR015020">
    <property type="entry name" value="Rv2525c-like_Glyco_Hydro-like"/>
</dbReference>
<gene>
    <name evidence="2" type="ORF">CF651_19125</name>
</gene>
<feature type="domain" description="Rv2525c-like glycoside hydrolase-like" evidence="1">
    <location>
        <begin position="29"/>
        <end position="193"/>
    </location>
</feature>
<proteinExistence type="predicted"/>
<evidence type="ECO:0000313" key="3">
    <source>
        <dbReference type="Proteomes" id="UP000215509"/>
    </source>
</evidence>
<dbReference type="OrthoDB" id="1795295at2"/>
<dbReference type="Proteomes" id="UP000215509">
    <property type="component" value="Unassembled WGS sequence"/>
</dbReference>
<name>A0A229UMI7_9BACL</name>
<organism evidence="2 3">
    <name type="scientific">Paenibacillus rigui</name>
    <dbReference type="NCBI Taxonomy" id="554312"/>
    <lineage>
        <taxon>Bacteria</taxon>
        <taxon>Bacillati</taxon>
        <taxon>Bacillota</taxon>
        <taxon>Bacilli</taxon>
        <taxon>Bacillales</taxon>
        <taxon>Paenibacillaceae</taxon>
        <taxon>Paenibacillus</taxon>
    </lineage>
</organism>
<comment type="caution">
    <text evidence="2">The sequence shown here is derived from an EMBL/GenBank/DDBJ whole genome shotgun (WGS) entry which is preliminary data.</text>
</comment>
<dbReference type="AlphaFoldDB" id="A0A229UMI7"/>